<gene>
    <name evidence="1" type="ORF">THIOM_005020</name>
</gene>
<comment type="caution">
    <text evidence="1">The sequence shown here is derived from an EMBL/GenBank/DDBJ whole genome shotgun (WGS) entry which is preliminary data.</text>
</comment>
<keyword evidence="2" id="KW-1185">Reference proteome</keyword>
<accession>A0A176RUC4</accession>
<evidence type="ECO:0000313" key="1">
    <source>
        <dbReference type="EMBL" id="OAD19353.1"/>
    </source>
</evidence>
<reference evidence="1 2" key="1">
    <citation type="submission" date="2016-05" db="EMBL/GenBank/DDBJ databases">
        <title>Single-cell genome of chain-forming Candidatus Thiomargarita nelsonii and comparison to other large sulfur-oxidizing bacteria.</title>
        <authorList>
            <person name="Winkel M."/>
            <person name="Salman V."/>
            <person name="Woyke T."/>
            <person name="Schulz-Vogt H."/>
            <person name="Richter M."/>
            <person name="Flood B."/>
            <person name="Bailey J."/>
            <person name="Amann R."/>
            <person name="Mussmann M."/>
        </authorList>
    </citation>
    <scope>NUCLEOTIDE SEQUENCE [LARGE SCALE GENOMIC DNA]</scope>
    <source>
        <strain evidence="1 2">THI036</strain>
    </source>
</reference>
<dbReference type="EMBL" id="LUTY01002835">
    <property type="protein sequence ID" value="OAD19353.1"/>
    <property type="molecule type" value="Genomic_DNA"/>
</dbReference>
<evidence type="ECO:0000313" key="2">
    <source>
        <dbReference type="Proteomes" id="UP000076962"/>
    </source>
</evidence>
<organism evidence="1 2">
    <name type="scientific">Candidatus Thiomargarita nelsonii</name>
    <dbReference type="NCBI Taxonomy" id="1003181"/>
    <lineage>
        <taxon>Bacteria</taxon>
        <taxon>Pseudomonadati</taxon>
        <taxon>Pseudomonadota</taxon>
        <taxon>Gammaproteobacteria</taxon>
        <taxon>Thiotrichales</taxon>
        <taxon>Thiotrichaceae</taxon>
        <taxon>Thiomargarita</taxon>
    </lineage>
</organism>
<dbReference type="AlphaFoldDB" id="A0A176RUC4"/>
<name>A0A176RUC4_9GAMM</name>
<sequence>MKRVVLIIPDAGPLISLGKAKSLDILLKLDLPIYIIDQVYFEVTREPSFEDAQIIKQFVESYRDRVKIIETQVGSLARMERDVNPSARQRQLGDAAITDFLTNQVHEFVDSSEPVLLLFEDSDLTRMNVVLRENVHLLSTKALLKGMEKLGLITSEVNVWESIIAAGRIPSDEIVDKSAGGSYWLP</sequence>
<proteinExistence type="predicted"/>
<dbReference type="Proteomes" id="UP000076962">
    <property type="component" value="Unassembled WGS sequence"/>
</dbReference>
<protein>
    <submittedName>
        <fullName evidence="1">Uncharacterized protein</fullName>
    </submittedName>
</protein>